<proteinExistence type="predicted"/>
<reference evidence="2" key="1">
    <citation type="submission" date="2022-08" db="EMBL/GenBank/DDBJ databases">
        <authorList>
            <person name="Kallberg Y."/>
            <person name="Tangrot J."/>
            <person name="Rosling A."/>
        </authorList>
    </citation>
    <scope>NUCLEOTIDE SEQUENCE</scope>
    <source>
        <strain evidence="2">Wild A</strain>
    </source>
</reference>
<gene>
    <name evidence="2" type="ORF">FWILDA_LOCUS15597</name>
</gene>
<name>A0A9W4T562_9GLOM</name>
<feature type="region of interest" description="Disordered" evidence="1">
    <location>
        <begin position="1"/>
        <end position="24"/>
    </location>
</feature>
<accession>A0A9W4T562</accession>
<comment type="caution">
    <text evidence="2">The sequence shown here is derived from an EMBL/GenBank/DDBJ whole genome shotgun (WGS) entry which is preliminary data.</text>
</comment>
<dbReference type="AlphaFoldDB" id="A0A9W4T562"/>
<sequence>MGYQKTLAPKTTSSNSSSCSGIRNNFEYPSSLKRRLKSGGMKVLIIGNLAIEDVTERPYTGIFNFKHHDDLLLEIGDIVLYYDAAKDKQWPGKLNPKWKGP</sequence>
<evidence type="ECO:0000313" key="2">
    <source>
        <dbReference type="EMBL" id="CAI2192480.1"/>
    </source>
</evidence>
<evidence type="ECO:0000256" key="1">
    <source>
        <dbReference type="SAM" id="MobiDB-lite"/>
    </source>
</evidence>
<dbReference type="EMBL" id="CAMKVN010008372">
    <property type="protein sequence ID" value="CAI2192480.1"/>
    <property type="molecule type" value="Genomic_DNA"/>
</dbReference>
<protein>
    <submittedName>
        <fullName evidence="2">17728_t:CDS:1</fullName>
    </submittedName>
</protein>
<organism evidence="2 3">
    <name type="scientific">Funneliformis geosporum</name>
    <dbReference type="NCBI Taxonomy" id="1117311"/>
    <lineage>
        <taxon>Eukaryota</taxon>
        <taxon>Fungi</taxon>
        <taxon>Fungi incertae sedis</taxon>
        <taxon>Mucoromycota</taxon>
        <taxon>Glomeromycotina</taxon>
        <taxon>Glomeromycetes</taxon>
        <taxon>Glomerales</taxon>
        <taxon>Glomeraceae</taxon>
        <taxon>Funneliformis</taxon>
    </lineage>
</organism>
<dbReference type="Proteomes" id="UP001153678">
    <property type="component" value="Unassembled WGS sequence"/>
</dbReference>
<evidence type="ECO:0000313" key="3">
    <source>
        <dbReference type="Proteomes" id="UP001153678"/>
    </source>
</evidence>
<keyword evidence="3" id="KW-1185">Reference proteome</keyword>